<dbReference type="InterPro" id="IPR000073">
    <property type="entry name" value="AB_hydrolase_1"/>
</dbReference>
<evidence type="ECO:0000259" key="1">
    <source>
        <dbReference type="Pfam" id="PF00561"/>
    </source>
</evidence>
<dbReference type="GO" id="GO:0016787">
    <property type="term" value="F:hydrolase activity"/>
    <property type="evidence" value="ECO:0007669"/>
    <property type="project" value="UniProtKB-KW"/>
</dbReference>
<accession>A0A8J8GH18</accession>
<gene>
    <name evidence="2" type="ORF">HR057_15935</name>
</gene>
<proteinExistence type="predicted"/>
<dbReference type="PRINTS" id="PR00111">
    <property type="entry name" value="ABHYDROLASE"/>
</dbReference>
<dbReference type="Proteomes" id="UP000625804">
    <property type="component" value="Unassembled WGS sequence"/>
</dbReference>
<comment type="caution">
    <text evidence="2">The sequence shown here is derived from an EMBL/GenBank/DDBJ whole genome shotgun (WGS) entry which is preliminary data.</text>
</comment>
<protein>
    <submittedName>
        <fullName evidence="2">Alpha/beta hydrolase</fullName>
    </submittedName>
</protein>
<dbReference type="PANTHER" id="PTHR46438">
    <property type="entry name" value="ALPHA/BETA-HYDROLASES SUPERFAMILY PROTEIN"/>
    <property type="match status" value="1"/>
</dbReference>
<dbReference type="Gene3D" id="3.40.50.1820">
    <property type="entry name" value="alpha/beta hydrolase"/>
    <property type="match status" value="1"/>
</dbReference>
<dbReference type="InterPro" id="IPR000639">
    <property type="entry name" value="Epox_hydrolase-like"/>
</dbReference>
<keyword evidence="3" id="KW-1185">Reference proteome</keyword>
<dbReference type="EMBL" id="JABTTE010000032">
    <property type="protein sequence ID" value="NSL53232.1"/>
    <property type="molecule type" value="Genomic_DNA"/>
</dbReference>
<dbReference type="RefSeq" id="WP_173732431.1">
    <property type="nucleotide sequence ID" value="NZ_JABTTE010000032.1"/>
</dbReference>
<organism evidence="2 3">
    <name type="scientific">Calidifontibacillus erzurumensis</name>
    <dbReference type="NCBI Taxonomy" id="2741433"/>
    <lineage>
        <taxon>Bacteria</taxon>
        <taxon>Bacillati</taxon>
        <taxon>Bacillota</taxon>
        <taxon>Bacilli</taxon>
        <taxon>Bacillales</taxon>
        <taxon>Bacillaceae</taxon>
        <taxon>Calidifontibacillus/Schinkia group</taxon>
        <taxon>Calidifontibacillus</taxon>
    </lineage>
</organism>
<dbReference type="PANTHER" id="PTHR46438:SF11">
    <property type="entry name" value="LIPASE-RELATED"/>
    <property type="match status" value="1"/>
</dbReference>
<dbReference type="PRINTS" id="PR00412">
    <property type="entry name" value="EPOXHYDRLASE"/>
</dbReference>
<feature type="domain" description="AB hydrolase-1" evidence="1">
    <location>
        <begin position="25"/>
        <end position="258"/>
    </location>
</feature>
<dbReference type="SUPFAM" id="SSF53474">
    <property type="entry name" value="alpha/beta-Hydrolases"/>
    <property type="match status" value="1"/>
</dbReference>
<reference evidence="2" key="1">
    <citation type="submission" date="2020-06" db="EMBL/GenBank/DDBJ databases">
        <title>A novel thermopfilic bacterium from Erzurum, Turkey.</title>
        <authorList>
            <person name="Adiguzel A."/>
            <person name="Ay H."/>
            <person name="Baltaci M.O."/>
        </authorList>
    </citation>
    <scope>NUCLEOTIDE SEQUENCE</scope>
    <source>
        <strain evidence="2">P2</strain>
    </source>
</reference>
<evidence type="ECO:0000313" key="3">
    <source>
        <dbReference type="Proteomes" id="UP000625804"/>
    </source>
</evidence>
<dbReference type="AlphaFoldDB" id="A0A8J8GH18"/>
<name>A0A8J8GH18_9BACI</name>
<sequence>MVLHQKHIRLENVNVYCEYSITKKPPLLLIHGVAATTYTFHALMPLLEDHFSIVALDLPGFGKSEKPSSFKYSYENYARIIAGCIKYFQLKNVNIVGHSMGGQVALYTAKMIPEKIHSLILLASSGYLKRTNRAFIYCTYLPFFNYYVKKQVYKKEVREVLKNVFYNHSLITDDHIREFERPLQEKGFYTALKRLVRYREGDLTSDELHNIQIPTLLLWGKEDRVVPVHVGERLAKDLPNGKLIILEKTGHLLTEERPKEIFHHIFEYVYNVPFGRKE</sequence>
<dbReference type="InterPro" id="IPR029058">
    <property type="entry name" value="AB_hydrolase_fold"/>
</dbReference>
<dbReference type="Pfam" id="PF00561">
    <property type="entry name" value="Abhydrolase_1"/>
    <property type="match status" value="1"/>
</dbReference>
<keyword evidence="2" id="KW-0378">Hydrolase</keyword>
<evidence type="ECO:0000313" key="2">
    <source>
        <dbReference type="EMBL" id="NSL53232.1"/>
    </source>
</evidence>